<dbReference type="PRINTS" id="PR00721">
    <property type="entry name" value="STOMATIN"/>
</dbReference>
<feature type="transmembrane region" description="Helical" evidence="1">
    <location>
        <begin position="12"/>
        <end position="33"/>
    </location>
</feature>
<name>A0ABQ5JWZ1_9EUKA</name>
<sequence length="331" mass="37191">MGLDGGDITGIVIISLIIFIFLIYLLATSFVVVSKGEAMIVERWGRYKCVYYEGFHFLTPFAEKARCLTWRTYESHVDHDGVEQRRTITQEEIKKIDLRQQILDMPMQQTFTRDNVEVNIHPMLIYKIENPIKAIYEVNDLSQSVLKITQTALRSIIGDMGLDDTLASREEINKSLLRVLGPICLNWGFQILKVELLEVNPTTPILLAMQEQVKAERIRRSAITTSQGTSEIMKLDSDGKTQSRVTLAQGEKSKYVIQANARAESKILIAKAEADALSMFAEALLPFKVDPAMYQIALKYLEVFKIVSSNSGSVQILMPLETDIIGAVGGL</sequence>
<keyword evidence="1" id="KW-0812">Transmembrane</keyword>
<organism evidence="3 4">
    <name type="scientific">Aduncisulcus paluster</name>
    <dbReference type="NCBI Taxonomy" id="2918883"/>
    <lineage>
        <taxon>Eukaryota</taxon>
        <taxon>Metamonada</taxon>
        <taxon>Carpediemonas-like organisms</taxon>
        <taxon>Aduncisulcus</taxon>
    </lineage>
</organism>
<evidence type="ECO:0000313" key="4">
    <source>
        <dbReference type="Proteomes" id="UP001057375"/>
    </source>
</evidence>
<dbReference type="Pfam" id="PF01145">
    <property type="entry name" value="Band_7"/>
    <property type="match status" value="1"/>
</dbReference>
<dbReference type="InterPro" id="IPR001972">
    <property type="entry name" value="Stomatin_HflK_fam"/>
</dbReference>
<dbReference type="InterPro" id="IPR050710">
    <property type="entry name" value="Band7/mec-2_domain"/>
</dbReference>
<evidence type="ECO:0000256" key="1">
    <source>
        <dbReference type="SAM" id="Phobius"/>
    </source>
</evidence>
<reference evidence="3" key="1">
    <citation type="submission" date="2022-03" db="EMBL/GenBank/DDBJ databases">
        <title>Draft genome sequence of Aduncisulcus paluster, a free-living microaerophilic Fornicata.</title>
        <authorList>
            <person name="Yuyama I."/>
            <person name="Kume K."/>
            <person name="Tamura T."/>
            <person name="Inagaki Y."/>
            <person name="Hashimoto T."/>
        </authorList>
    </citation>
    <scope>NUCLEOTIDE SEQUENCE</scope>
    <source>
        <strain evidence="3">NY0171</strain>
    </source>
</reference>
<dbReference type="InterPro" id="IPR001107">
    <property type="entry name" value="Band_7"/>
</dbReference>
<gene>
    <name evidence="3" type="ORF">ADUPG1_011257</name>
</gene>
<dbReference type="SMART" id="SM00244">
    <property type="entry name" value="PHB"/>
    <property type="match status" value="1"/>
</dbReference>
<keyword evidence="1" id="KW-1133">Transmembrane helix</keyword>
<protein>
    <submittedName>
        <fullName evidence="3">Stomatin/HflK/HflC family like protein</fullName>
    </submittedName>
</protein>
<dbReference type="PANTHER" id="PTHR43327:SF10">
    <property type="entry name" value="STOMATIN-LIKE PROTEIN 2, MITOCHONDRIAL"/>
    <property type="match status" value="1"/>
</dbReference>
<dbReference type="Gene3D" id="3.30.479.30">
    <property type="entry name" value="Band 7 domain"/>
    <property type="match status" value="1"/>
</dbReference>
<dbReference type="PANTHER" id="PTHR43327">
    <property type="entry name" value="STOMATIN-LIKE PROTEIN 2, MITOCHONDRIAL"/>
    <property type="match status" value="1"/>
</dbReference>
<dbReference type="SUPFAM" id="SSF117892">
    <property type="entry name" value="Band 7/SPFH domain"/>
    <property type="match status" value="1"/>
</dbReference>
<evidence type="ECO:0000313" key="3">
    <source>
        <dbReference type="EMBL" id="GKT18185.1"/>
    </source>
</evidence>
<accession>A0ABQ5JWZ1</accession>
<feature type="domain" description="Band 7" evidence="2">
    <location>
        <begin position="28"/>
        <end position="213"/>
    </location>
</feature>
<dbReference type="InterPro" id="IPR036013">
    <property type="entry name" value="Band_7/SPFH_dom_sf"/>
</dbReference>
<dbReference type="EMBL" id="BQXS01011920">
    <property type="protein sequence ID" value="GKT18185.1"/>
    <property type="molecule type" value="Genomic_DNA"/>
</dbReference>
<comment type="caution">
    <text evidence="3">The sequence shown here is derived from an EMBL/GenBank/DDBJ whole genome shotgun (WGS) entry which is preliminary data.</text>
</comment>
<dbReference type="Proteomes" id="UP001057375">
    <property type="component" value="Unassembled WGS sequence"/>
</dbReference>
<dbReference type="CDD" id="cd08829">
    <property type="entry name" value="SPFH_paraslipin"/>
    <property type="match status" value="1"/>
</dbReference>
<keyword evidence="1" id="KW-0472">Membrane</keyword>
<proteinExistence type="predicted"/>
<evidence type="ECO:0000259" key="2">
    <source>
        <dbReference type="SMART" id="SM00244"/>
    </source>
</evidence>
<keyword evidence="4" id="KW-1185">Reference proteome</keyword>